<dbReference type="InterPro" id="IPR007667">
    <property type="entry name" value="Hypoxia_induced_domain"/>
</dbReference>
<evidence type="ECO:0000256" key="1">
    <source>
        <dbReference type="ARBA" id="ARBA00022692"/>
    </source>
</evidence>
<dbReference type="PROSITE" id="PS51503">
    <property type="entry name" value="HIG1"/>
    <property type="match status" value="1"/>
</dbReference>
<keyword evidence="1 4" id="KW-0812">Transmembrane</keyword>
<dbReference type="NCBIfam" id="NF033233">
    <property type="entry name" value="twin_helix"/>
    <property type="match status" value="1"/>
</dbReference>
<reference evidence="6" key="1">
    <citation type="submission" date="2023-07" db="EMBL/GenBank/DDBJ databases">
        <authorList>
            <person name="Kim M.K."/>
        </authorList>
    </citation>
    <scope>NUCLEOTIDE SEQUENCE</scope>
    <source>
        <strain evidence="6">CA1-15</strain>
    </source>
</reference>
<evidence type="ECO:0000256" key="3">
    <source>
        <dbReference type="ARBA" id="ARBA00023136"/>
    </source>
</evidence>
<evidence type="ECO:0000256" key="4">
    <source>
        <dbReference type="SAM" id="Phobius"/>
    </source>
</evidence>
<dbReference type="Proteomes" id="UP001176468">
    <property type="component" value="Unassembled WGS sequence"/>
</dbReference>
<evidence type="ECO:0000256" key="2">
    <source>
        <dbReference type="ARBA" id="ARBA00022989"/>
    </source>
</evidence>
<accession>A0ABT8ZUP1</accession>
<evidence type="ECO:0000313" key="7">
    <source>
        <dbReference type="Proteomes" id="UP001176468"/>
    </source>
</evidence>
<dbReference type="RefSeq" id="WP_304559758.1">
    <property type="nucleotide sequence ID" value="NZ_JAUQSZ010000002.1"/>
</dbReference>
<gene>
    <name evidence="6" type="ORF">Q5H94_03040</name>
</gene>
<evidence type="ECO:0000259" key="5">
    <source>
        <dbReference type="PROSITE" id="PS51503"/>
    </source>
</evidence>
<keyword evidence="7" id="KW-1185">Reference proteome</keyword>
<sequence>MTIFLTLLLIAALIAVVVTLVRGLATFLLNASADAREGSEGPSPSAVKSNKMMQYRIFFQAIAIFIIVLILFIGGARS</sequence>
<dbReference type="Pfam" id="PF04588">
    <property type="entry name" value="HIG_1_N"/>
    <property type="match status" value="1"/>
</dbReference>
<feature type="domain" description="HIG1" evidence="5">
    <location>
        <begin position="1"/>
        <end position="78"/>
    </location>
</feature>
<evidence type="ECO:0000313" key="6">
    <source>
        <dbReference type="EMBL" id="MDO7841289.1"/>
    </source>
</evidence>
<organism evidence="6 7">
    <name type="scientific">Sphingomonas immobilis</name>
    <dbReference type="NCBI Taxonomy" id="3063997"/>
    <lineage>
        <taxon>Bacteria</taxon>
        <taxon>Pseudomonadati</taxon>
        <taxon>Pseudomonadota</taxon>
        <taxon>Alphaproteobacteria</taxon>
        <taxon>Sphingomonadales</taxon>
        <taxon>Sphingomonadaceae</taxon>
        <taxon>Sphingomonas</taxon>
    </lineage>
</organism>
<proteinExistence type="predicted"/>
<comment type="caution">
    <text evidence="6">The sequence shown here is derived from an EMBL/GenBank/DDBJ whole genome shotgun (WGS) entry which is preliminary data.</text>
</comment>
<dbReference type="EMBL" id="JAUQSZ010000002">
    <property type="protein sequence ID" value="MDO7841289.1"/>
    <property type="molecule type" value="Genomic_DNA"/>
</dbReference>
<feature type="transmembrane region" description="Helical" evidence="4">
    <location>
        <begin position="57"/>
        <end position="76"/>
    </location>
</feature>
<keyword evidence="2 4" id="KW-1133">Transmembrane helix</keyword>
<name>A0ABT8ZUP1_9SPHN</name>
<keyword evidence="3 4" id="KW-0472">Membrane</keyword>
<protein>
    <submittedName>
        <fullName evidence="6">Twin transmembrane helix small protein</fullName>
    </submittedName>
</protein>